<feature type="transmembrane region" description="Helical" evidence="2">
    <location>
        <begin position="116"/>
        <end position="134"/>
    </location>
</feature>
<feature type="transmembrane region" description="Helical" evidence="2">
    <location>
        <begin position="187"/>
        <end position="205"/>
    </location>
</feature>
<keyword evidence="2" id="KW-0472">Membrane</keyword>
<evidence type="ECO:0000313" key="4">
    <source>
        <dbReference type="EMBL" id="ABX09397.1"/>
    </source>
</evidence>
<feature type="transmembrane region" description="Helical" evidence="2">
    <location>
        <begin position="240"/>
        <end position="261"/>
    </location>
</feature>
<dbReference type="KEGG" id="pmj:P9211_14661"/>
<feature type="domain" description="EamA" evidence="3">
    <location>
        <begin position="2"/>
        <end position="132"/>
    </location>
</feature>
<feature type="transmembrane region" description="Helical" evidence="2">
    <location>
        <begin position="217"/>
        <end position="234"/>
    </location>
</feature>
<keyword evidence="5" id="KW-1185">Reference proteome</keyword>
<evidence type="ECO:0000259" key="3">
    <source>
        <dbReference type="Pfam" id="PF00892"/>
    </source>
</evidence>
<reference evidence="4 5" key="1">
    <citation type="journal article" date="2007" name="PLoS Genet.">
        <title>Patterns and implications of gene gain and loss in the evolution of Prochlorococcus.</title>
        <authorList>
            <person name="Kettler G.C."/>
            <person name="Martiny A.C."/>
            <person name="Huang K."/>
            <person name="Zucker J."/>
            <person name="Coleman M.L."/>
            <person name="Rodrigue S."/>
            <person name="Chen F."/>
            <person name="Lapidus A."/>
            <person name="Ferriera S."/>
            <person name="Johnson J."/>
            <person name="Steglich C."/>
            <person name="Church G.M."/>
            <person name="Richardson P."/>
            <person name="Chisholm S.W."/>
        </authorList>
    </citation>
    <scope>NUCLEOTIDE SEQUENCE [LARGE SCALE GENOMIC DNA]</scope>
    <source>
        <strain evidence="5">MIT 9211</strain>
    </source>
</reference>
<feature type="transmembrane region" description="Helical" evidence="2">
    <location>
        <begin position="268"/>
        <end position="287"/>
    </location>
</feature>
<dbReference type="Gene3D" id="1.10.3730.20">
    <property type="match status" value="1"/>
</dbReference>
<evidence type="ECO:0000256" key="1">
    <source>
        <dbReference type="ARBA" id="ARBA00007362"/>
    </source>
</evidence>
<accession>A9BC35</accession>
<evidence type="ECO:0000256" key="2">
    <source>
        <dbReference type="SAM" id="Phobius"/>
    </source>
</evidence>
<dbReference type="InterPro" id="IPR000620">
    <property type="entry name" value="EamA_dom"/>
</dbReference>
<dbReference type="InterPro" id="IPR037185">
    <property type="entry name" value="EmrE-like"/>
</dbReference>
<name>A9BC35_PROM4</name>
<dbReference type="eggNOG" id="COG0697">
    <property type="taxonomic scope" value="Bacteria"/>
</dbReference>
<keyword evidence="2" id="KW-0812">Transmembrane</keyword>
<feature type="domain" description="EamA" evidence="3">
    <location>
        <begin position="151"/>
        <end position="287"/>
    </location>
</feature>
<dbReference type="HOGENOM" id="CLU_058789_2_0_3"/>
<proteinExistence type="inferred from homology"/>
<dbReference type="AlphaFoldDB" id="A9BC35"/>
<dbReference type="Pfam" id="PF00892">
    <property type="entry name" value="EamA"/>
    <property type="match status" value="2"/>
</dbReference>
<dbReference type="STRING" id="93059.P9211_14661"/>
<sequence length="288" mass="31704">MLGIVSALGAAGSWTYACYLWRQQAKYFSAAQINITKNIIAFVIFTPVILTFDFQSSFKEILILLLSGIIGISLGDTFYIISLKELGTRRTLTVEAISPILATLLGSILLKEMLAMKVWLGVLLVSMSLIGVALQNTESIQDRKANIDKKKGFTYAFLSILCAVIAATLSRFVLTTSDLNPFQTTEIRLLGSIIGMLPFLSNNFIEPIKTLPLHRQLNILYATFIGTNIGIVLQQNVFRLLPIGLSWTLLSTSPVIALFFSSYEGEKINLQTLLLTLTTVLGIGIVFI</sequence>
<dbReference type="GO" id="GO:0016020">
    <property type="term" value="C:membrane"/>
    <property type="evidence" value="ECO:0007669"/>
    <property type="project" value="InterPro"/>
</dbReference>
<dbReference type="Proteomes" id="UP000000788">
    <property type="component" value="Chromosome"/>
</dbReference>
<feature type="transmembrane region" description="Helical" evidence="2">
    <location>
        <begin position="35"/>
        <end position="55"/>
    </location>
</feature>
<comment type="similarity">
    <text evidence="1">Belongs to the EamA transporter family.</text>
</comment>
<keyword evidence="2" id="KW-1133">Transmembrane helix</keyword>
<feature type="transmembrane region" description="Helical" evidence="2">
    <location>
        <begin position="61"/>
        <end position="80"/>
    </location>
</feature>
<protein>
    <recommendedName>
        <fullName evidence="3">EamA domain-containing protein</fullName>
    </recommendedName>
</protein>
<evidence type="ECO:0000313" key="5">
    <source>
        <dbReference type="Proteomes" id="UP000000788"/>
    </source>
</evidence>
<organism evidence="4 5">
    <name type="scientific">Prochlorococcus marinus (strain MIT 9211)</name>
    <dbReference type="NCBI Taxonomy" id="93059"/>
    <lineage>
        <taxon>Bacteria</taxon>
        <taxon>Bacillati</taxon>
        <taxon>Cyanobacteriota</taxon>
        <taxon>Cyanophyceae</taxon>
        <taxon>Synechococcales</taxon>
        <taxon>Prochlorococcaceae</taxon>
        <taxon>Prochlorococcus</taxon>
    </lineage>
</organism>
<gene>
    <name evidence="4" type="ordered locus">P9211_14661</name>
</gene>
<dbReference type="RefSeq" id="WP_012196018.1">
    <property type="nucleotide sequence ID" value="NC_009976.1"/>
</dbReference>
<feature type="transmembrane region" description="Helical" evidence="2">
    <location>
        <begin position="155"/>
        <end position="175"/>
    </location>
</feature>
<dbReference type="EMBL" id="CP000878">
    <property type="protein sequence ID" value="ABX09397.1"/>
    <property type="molecule type" value="Genomic_DNA"/>
</dbReference>
<dbReference type="SUPFAM" id="SSF103481">
    <property type="entry name" value="Multidrug resistance efflux transporter EmrE"/>
    <property type="match status" value="1"/>
</dbReference>